<name>A0AAT9HG00_9ACTN</name>
<reference evidence="2" key="2">
    <citation type="submission" date="2024-07" db="EMBL/GenBank/DDBJ databases">
        <title>Streptomyces haneummycinica sp. nov., a new antibiotic-producing actinobacterium isolated from marine sediment.</title>
        <authorList>
            <person name="Uemura M."/>
            <person name="Hamada M."/>
            <person name="Hirano S."/>
            <person name="Kobayashi K."/>
            <person name="Ohshiro T."/>
            <person name="Kobayashi T."/>
            <person name="Terahara T."/>
        </authorList>
    </citation>
    <scope>NUCLEOTIDE SEQUENCE</scope>
    <source>
        <strain evidence="2">KM77-8</strain>
    </source>
</reference>
<evidence type="ECO:0000256" key="1">
    <source>
        <dbReference type="SAM" id="MobiDB-lite"/>
    </source>
</evidence>
<sequence>MDAASDEMEYEFAFEDALRFAPPGPGSEEGSGEEAVEKATDGASRLKRANERSSARGVPAKSTLVGSKPQTPFGTVSLNQGYQGDLGTVVKSRKDNFPGTEGRDWERYRDLLPHLSAAQRVALADAVGTGSLAAGSSGLFQEDSGARRAAAVLYGVARNSEELRFPGAGKALRAALRKNGGNYSVEEFYESFPMAKPGGAGSFRGTPSCRRRRWPRWRRCPSPPRRNEGFGYRPTR</sequence>
<proteinExistence type="predicted"/>
<reference evidence="2" key="1">
    <citation type="submission" date="2024-06" db="EMBL/GenBank/DDBJ databases">
        <authorList>
            <consortium name="consrtm"/>
            <person name="Uemura M."/>
            <person name="Terahara T."/>
        </authorList>
    </citation>
    <scope>NUCLEOTIDE SEQUENCE</scope>
    <source>
        <strain evidence="2">KM77-8</strain>
    </source>
</reference>
<dbReference type="EMBL" id="AP035768">
    <property type="protein sequence ID" value="BFO16344.1"/>
    <property type="molecule type" value="Genomic_DNA"/>
</dbReference>
<protein>
    <submittedName>
        <fullName evidence="2">Uncharacterized protein</fullName>
    </submittedName>
</protein>
<feature type="compositionally biased region" description="Polar residues" evidence="1">
    <location>
        <begin position="64"/>
        <end position="79"/>
    </location>
</feature>
<dbReference type="AlphaFoldDB" id="A0AAT9HG00"/>
<gene>
    <name evidence="2" type="ORF">SHKM778_27320</name>
</gene>
<accession>A0AAT9HG00</accession>
<organism evidence="2">
    <name type="scientific">Streptomyces haneummycinicus</name>
    <dbReference type="NCBI Taxonomy" id="3074435"/>
    <lineage>
        <taxon>Bacteria</taxon>
        <taxon>Bacillati</taxon>
        <taxon>Actinomycetota</taxon>
        <taxon>Actinomycetes</taxon>
        <taxon>Kitasatosporales</taxon>
        <taxon>Streptomycetaceae</taxon>
        <taxon>Streptomyces</taxon>
    </lineage>
</organism>
<evidence type="ECO:0000313" key="2">
    <source>
        <dbReference type="EMBL" id="BFO16344.1"/>
    </source>
</evidence>
<feature type="region of interest" description="Disordered" evidence="1">
    <location>
        <begin position="18"/>
        <end position="79"/>
    </location>
</feature>